<evidence type="ECO:0000313" key="2">
    <source>
        <dbReference type="EMBL" id="CAF9914069.1"/>
    </source>
</evidence>
<evidence type="ECO:0000256" key="1">
    <source>
        <dbReference type="ARBA" id="ARBA00007865"/>
    </source>
</evidence>
<dbReference type="PANTHER" id="PTHR34861">
    <property type="match status" value="1"/>
</dbReference>
<dbReference type="Proteomes" id="UP000664203">
    <property type="component" value="Unassembled WGS sequence"/>
</dbReference>
<dbReference type="Gene3D" id="3.50.30.50">
    <property type="entry name" value="Putative cyclase"/>
    <property type="match status" value="1"/>
</dbReference>
<evidence type="ECO:0000313" key="3">
    <source>
        <dbReference type="Proteomes" id="UP000664203"/>
    </source>
</evidence>
<dbReference type="GO" id="GO:0019441">
    <property type="term" value="P:L-tryptophan catabolic process to kynurenine"/>
    <property type="evidence" value="ECO:0007669"/>
    <property type="project" value="InterPro"/>
</dbReference>
<comment type="caution">
    <text evidence="2">The sequence shown here is derived from an EMBL/GenBank/DDBJ whole genome shotgun (WGS) entry which is preliminary data.</text>
</comment>
<dbReference type="SUPFAM" id="SSF102198">
    <property type="entry name" value="Putative cyclase"/>
    <property type="match status" value="1"/>
</dbReference>
<keyword evidence="3" id="KW-1185">Reference proteome</keyword>
<dbReference type="OrthoDB" id="5396at2759"/>
<proteinExistence type="inferred from homology"/>
<dbReference type="Pfam" id="PF04199">
    <property type="entry name" value="Cyclase"/>
    <property type="match status" value="1"/>
</dbReference>
<sequence>MADSKSVAQTRLGQVKDFLTMHKTATTIPFDPNCTKFPQRKDVPQAPYAPPEMPTAWVWGETDFIGRLNLLTPTRVKAAAASEIKTGEIVSLNLPLNHPEVPAFGRESFKHEIKTLAENIAFDDKYELNTQSGTQWDGFRHIAWIPTQTFYNNTHNEDIVGPKANHKCSIHHWSDHGIAGRGILLDYRSYADKKGVALNSYEADRISYAELEACGRDQGIDIRPQAQGGDIQIGDMLFIRSGFIKTYYSKPVEERIQLALRHHELGANDGQRYAGVKQEDAMLDWLHDCYFATVAGDSPTFEAWPTNQEYYIHEYLLAMWGCPLGEMVDLEKLAQTCREKNRWTFFVTSTPANVPGGVASHVNGTAIF</sequence>
<organism evidence="2 3">
    <name type="scientific">Alectoria fallacina</name>
    <dbReference type="NCBI Taxonomy" id="1903189"/>
    <lineage>
        <taxon>Eukaryota</taxon>
        <taxon>Fungi</taxon>
        <taxon>Dikarya</taxon>
        <taxon>Ascomycota</taxon>
        <taxon>Pezizomycotina</taxon>
        <taxon>Lecanoromycetes</taxon>
        <taxon>OSLEUM clade</taxon>
        <taxon>Lecanoromycetidae</taxon>
        <taxon>Lecanorales</taxon>
        <taxon>Lecanorineae</taxon>
        <taxon>Parmeliaceae</taxon>
        <taxon>Alectoria</taxon>
    </lineage>
</organism>
<name>A0A8H3EZ40_9LECA</name>
<comment type="similarity">
    <text evidence="1">Belongs to the Cyclase 1 superfamily.</text>
</comment>
<accession>A0A8H3EZ40</accession>
<dbReference type="AlphaFoldDB" id="A0A8H3EZ40"/>
<dbReference type="EMBL" id="CAJPDR010000067">
    <property type="protein sequence ID" value="CAF9914069.1"/>
    <property type="molecule type" value="Genomic_DNA"/>
</dbReference>
<gene>
    <name evidence="2" type="ORF">ALECFALPRED_009225</name>
</gene>
<dbReference type="GO" id="GO:0004061">
    <property type="term" value="F:arylformamidase activity"/>
    <property type="evidence" value="ECO:0007669"/>
    <property type="project" value="InterPro"/>
</dbReference>
<dbReference type="PANTHER" id="PTHR34861:SF10">
    <property type="entry name" value="CYCLASE"/>
    <property type="match status" value="1"/>
</dbReference>
<protein>
    <recommendedName>
        <fullName evidence="4">Cyclase</fullName>
    </recommendedName>
</protein>
<reference evidence="2" key="1">
    <citation type="submission" date="2021-03" db="EMBL/GenBank/DDBJ databases">
        <authorList>
            <person name="Tagirdzhanova G."/>
        </authorList>
    </citation>
    <scope>NUCLEOTIDE SEQUENCE</scope>
</reference>
<evidence type="ECO:0008006" key="4">
    <source>
        <dbReference type="Google" id="ProtNLM"/>
    </source>
</evidence>
<dbReference type="InterPro" id="IPR007325">
    <property type="entry name" value="KFase/CYL"/>
</dbReference>
<dbReference type="InterPro" id="IPR037175">
    <property type="entry name" value="KFase_sf"/>
</dbReference>